<reference evidence="1 2" key="1">
    <citation type="submission" date="2020-04" db="EMBL/GenBank/DDBJ databases">
        <title>Azohydromonas sp. isolated from soil.</title>
        <authorList>
            <person name="Dahal R.H."/>
        </authorList>
    </citation>
    <scope>NUCLEOTIDE SEQUENCE [LARGE SCALE GENOMIC DNA]</scope>
    <source>
        <strain evidence="1 2">G-1-1-14</strain>
    </source>
</reference>
<dbReference type="AlphaFoldDB" id="A0A848FI65"/>
<proteinExistence type="predicted"/>
<protein>
    <submittedName>
        <fullName evidence="1">Sarcosine oxidase subunit beta</fullName>
    </submittedName>
</protein>
<evidence type="ECO:0000313" key="2">
    <source>
        <dbReference type="Proteomes" id="UP000574067"/>
    </source>
</evidence>
<evidence type="ECO:0000313" key="1">
    <source>
        <dbReference type="EMBL" id="NML17953.1"/>
    </source>
</evidence>
<feature type="non-terminal residue" evidence="1">
    <location>
        <position position="50"/>
    </location>
</feature>
<gene>
    <name evidence="1" type="ORF">HHL10_23570</name>
</gene>
<dbReference type="EMBL" id="JABBFW010000024">
    <property type="protein sequence ID" value="NML17953.1"/>
    <property type="molecule type" value="Genomic_DNA"/>
</dbReference>
<comment type="caution">
    <text evidence="1">The sequence shown here is derived from an EMBL/GenBank/DDBJ whole genome shotgun (WGS) entry which is preliminary data.</text>
</comment>
<dbReference type="SUPFAM" id="SSF51905">
    <property type="entry name" value="FAD/NAD(P)-binding domain"/>
    <property type="match status" value="1"/>
</dbReference>
<dbReference type="Gene3D" id="3.50.50.60">
    <property type="entry name" value="FAD/NAD(P)-binding domain"/>
    <property type="match status" value="1"/>
</dbReference>
<sequence>MQGQKYSVWSLFKHGLRHHKTWEPAWRRAQLQPGYDVVIIGGGGHGLATA</sequence>
<dbReference type="Proteomes" id="UP000574067">
    <property type="component" value="Unassembled WGS sequence"/>
</dbReference>
<organism evidence="1 2">
    <name type="scientific">Azohydromonas caseinilytica</name>
    <dbReference type="NCBI Taxonomy" id="2728836"/>
    <lineage>
        <taxon>Bacteria</taxon>
        <taxon>Pseudomonadati</taxon>
        <taxon>Pseudomonadota</taxon>
        <taxon>Betaproteobacteria</taxon>
        <taxon>Burkholderiales</taxon>
        <taxon>Sphaerotilaceae</taxon>
        <taxon>Azohydromonas</taxon>
    </lineage>
</organism>
<accession>A0A848FI65</accession>
<keyword evidence="2" id="KW-1185">Reference proteome</keyword>
<dbReference type="InterPro" id="IPR036188">
    <property type="entry name" value="FAD/NAD-bd_sf"/>
</dbReference>
<name>A0A848FI65_9BURK</name>